<sequence length="218" mass="22755">MKRRLLVLLPVFAMAACTHAVSGHPVAAPSPQLAVSTTASPDTTTATTAVVTTPPDALFDPCHAVSWGDFPPAVRPADEHPAERTNPKEGARFTIACNFDNSASQGSVSRPGDPEPPTAHAELVPFLATVVWGPELDPADIQSSETQSITVAGKPAALRRATFRPAATEHVRGGQMCIVIIRLSRGSAGVTLSNSRFPGVDPCEVVIAVATALARRVP</sequence>
<dbReference type="Proteomes" id="UP000298860">
    <property type="component" value="Unassembled WGS sequence"/>
</dbReference>
<reference evidence="3" key="1">
    <citation type="submission" date="2019-04" db="EMBL/GenBank/DDBJ databases">
        <title>Draft genome sequence of Pseudonocardiaceae bacterium SL3-2-4.</title>
        <authorList>
            <person name="Ningsih F."/>
            <person name="Yokota A."/>
            <person name="Sakai Y."/>
            <person name="Nanatani K."/>
            <person name="Yabe S."/>
            <person name="Oetari A."/>
            <person name="Sjamsuridzal W."/>
        </authorList>
    </citation>
    <scope>NUCLEOTIDE SEQUENCE [LARGE SCALE GENOMIC DNA]</scope>
    <source>
        <strain evidence="3">SL3-2-4</strain>
    </source>
</reference>
<dbReference type="AlphaFoldDB" id="A0A4D4JAQ4"/>
<dbReference type="Pfam" id="PF12079">
    <property type="entry name" value="DUF3558"/>
    <property type="match status" value="1"/>
</dbReference>
<organism evidence="2 3">
    <name type="scientific">Gandjariella thermophila</name>
    <dbReference type="NCBI Taxonomy" id="1931992"/>
    <lineage>
        <taxon>Bacteria</taxon>
        <taxon>Bacillati</taxon>
        <taxon>Actinomycetota</taxon>
        <taxon>Actinomycetes</taxon>
        <taxon>Pseudonocardiales</taxon>
        <taxon>Pseudonocardiaceae</taxon>
        <taxon>Gandjariella</taxon>
    </lineage>
</organism>
<evidence type="ECO:0000313" key="2">
    <source>
        <dbReference type="EMBL" id="GDY33741.1"/>
    </source>
</evidence>
<evidence type="ECO:0008006" key="4">
    <source>
        <dbReference type="Google" id="ProtNLM"/>
    </source>
</evidence>
<evidence type="ECO:0000313" key="3">
    <source>
        <dbReference type="Proteomes" id="UP000298860"/>
    </source>
</evidence>
<dbReference type="EMBL" id="BJFL01000053">
    <property type="protein sequence ID" value="GDY33741.1"/>
    <property type="molecule type" value="Genomic_DNA"/>
</dbReference>
<protein>
    <recommendedName>
        <fullName evidence="4">DUF3558 domain-containing protein</fullName>
    </recommendedName>
</protein>
<comment type="caution">
    <text evidence="2">The sequence shown here is derived from an EMBL/GenBank/DDBJ whole genome shotgun (WGS) entry which is preliminary data.</text>
</comment>
<evidence type="ECO:0000256" key="1">
    <source>
        <dbReference type="SAM" id="SignalP"/>
    </source>
</evidence>
<proteinExistence type="predicted"/>
<dbReference type="InterPro" id="IPR024520">
    <property type="entry name" value="DUF3558"/>
</dbReference>
<keyword evidence="3" id="KW-1185">Reference proteome</keyword>
<dbReference type="PROSITE" id="PS51257">
    <property type="entry name" value="PROKAR_LIPOPROTEIN"/>
    <property type="match status" value="1"/>
</dbReference>
<feature type="chain" id="PRO_5039303720" description="DUF3558 domain-containing protein" evidence="1">
    <location>
        <begin position="21"/>
        <end position="218"/>
    </location>
</feature>
<dbReference type="OrthoDB" id="3692613at2"/>
<accession>A0A4D4JAQ4</accession>
<feature type="signal peptide" evidence="1">
    <location>
        <begin position="1"/>
        <end position="20"/>
    </location>
</feature>
<dbReference type="RefSeq" id="WP_137816659.1">
    <property type="nucleotide sequence ID" value="NZ_BJFL01000053.1"/>
</dbReference>
<name>A0A4D4JAQ4_9PSEU</name>
<gene>
    <name evidence="2" type="ORF">GTS_53740</name>
</gene>
<keyword evidence="1" id="KW-0732">Signal</keyword>